<comment type="caution">
    <text evidence="6">The sequence shown here is derived from an EMBL/GenBank/DDBJ whole genome shotgun (WGS) entry which is preliminary data.</text>
</comment>
<gene>
    <name evidence="6" type="ORF">Fcan01_19228</name>
</gene>
<protein>
    <submittedName>
        <fullName evidence="6">Neuroligin-4, X-linked</fullName>
    </submittedName>
</protein>
<reference evidence="6 7" key="1">
    <citation type="submission" date="2015-12" db="EMBL/GenBank/DDBJ databases">
        <title>The genome of Folsomia candida.</title>
        <authorList>
            <person name="Faddeeva A."/>
            <person name="Derks M.F."/>
            <person name="Anvar Y."/>
            <person name="Smit S."/>
            <person name="Van Straalen N."/>
            <person name="Roelofs D."/>
        </authorList>
    </citation>
    <scope>NUCLEOTIDE SEQUENCE [LARGE SCALE GENOMIC DNA]</scope>
    <source>
        <strain evidence="6 7">VU population</strain>
        <tissue evidence="6">Whole body</tissue>
    </source>
</reference>
<dbReference type="Gene3D" id="3.40.50.1820">
    <property type="entry name" value="alpha/beta hydrolase"/>
    <property type="match status" value="1"/>
</dbReference>
<proteinExistence type="inferred from homology"/>
<feature type="region of interest" description="Disordered" evidence="3">
    <location>
        <begin position="468"/>
        <end position="515"/>
    </location>
</feature>
<organism evidence="6 7">
    <name type="scientific">Folsomia candida</name>
    <name type="common">Springtail</name>
    <dbReference type="NCBI Taxonomy" id="158441"/>
    <lineage>
        <taxon>Eukaryota</taxon>
        <taxon>Metazoa</taxon>
        <taxon>Ecdysozoa</taxon>
        <taxon>Arthropoda</taxon>
        <taxon>Hexapoda</taxon>
        <taxon>Collembola</taxon>
        <taxon>Entomobryomorpha</taxon>
        <taxon>Isotomoidea</taxon>
        <taxon>Isotomidae</taxon>
        <taxon>Proisotominae</taxon>
        <taxon>Folsomia</taxon>
    </lineage>
</organism>
<feature type="transmembrane region" description="Helical" evidence="4">
    <location>
        <begin position="329"/>
        <end position="353"/>
    </location>
</feature>
<dbReference type="InterPro" id="IPR002018">
    <property type="entry name" value="CarbesteraseB"/>
</dbReference>
<sequence length="515" mass="55407">MKTFIYHCRNGFNGKKLTPIAKSSEHPIATRDLTVNALTDCLSLAPVIAIPDSGQVNRGFFYIFEHATKDSNYNYFSSQGQRTGGVGGEELSYMFGTPLVDALTGHVLPFIPPPAITNYTKAEMALSELFITYLSNFAHSGDPNEPLKGEITWPVSKERNRYKSSPWEGYDRLHQKYLEISVNKVRTRSHYRAHQMSIWLRLVPELQRSGAQSASGLHNRMKGGNDPSLYVGKLRHQLEGDDPLTILDIMGYRGFGLDGLLDSGGGVQEESSLNLSANPPAPPTTCFSPLAASSSPSLGGKGTGGEGNNSSTTRREPVGSSFFAPYSTALSVTIAIGCSLLILNVFIFALVYYHRDKKRVSSVAKSGSQNSQLQNCSKYGEPPELLKSNSMTTTCSTVSHCHGGMSPISSSTNSGGDGGFKHYHQNQAQLAQEALAQRGILLSPSQAGQQYGSRDYLGYNGGGGGTMGMATLQRNSNGGIGGVPKPPPPPRSCVGSTLQHSNSVSFSSNYDELKV</sequence>
<evidence type="ECO:0000313" key="7">
    <source>
        <dbReference type="Proteomes" id="UP000198287"/>
    </source>
</evidence>
<dbReference type="Pfam" id="PF00135">
    <property type="entry name" value="COesterase"/>
    <property type="match status" value="1"/>
</dbReference>
<dbReference type="PANTHER" id="PTHR43903">
    <property type="entry name" value="NEUROLIGIN"/>
    <property type="match status" value="1"/>
</dbReference>
<evidence type="ECO:0000313" key="6">
    <source>
        <dbReference type="EMBL" id="OXA45880.1"/>
    </source>
</evidence>
<evidence type="ECO:0000256" key="3">
    <source>
        <dbReference type="SAM" id="MobiDB-lite"/>
    </source>
</evidence>
<evidence type="ECO:0000259" key="5">
    <source>
        <dbReference type="Pfam" id="PF00135"/>
    </source>
</evidence>
<evidence type="ECO:0000256" key="2">
    <source>
        <dbReference type="ARBA" id="ARBA00023180"/>
    </source>
</evidence>
<comment type="similarity">
    <text evidence="1">Belongs to the type-B carboxylesterase/lipase family.</text>
</comment>
<dbReference type="InterPro" id="IPR029058">
    <property type="entry name" value="AB_hydrolase_fold"/>
</dbReference>
<keyword evidence="4" id="KW-0812">Transmembrane</keyword>
<evidence type="ECO:0000256" key="1">
    <source>
        <dbReference type="ARBA" id="ARBA00005964"/>
    </source>
</evidence>
<keyword evidence="2" id="KW-0325">Glycoprotein</keyword>
<keyword evidence="4" id="KW-1133">Transmembrane helix</keyword>
<dbReference type="AlphaFoldDB" id="A0A226DL82"/>
<feature type="compositionally biased region" description="Low complexity" evidence="3">
    <location>
        <begin position="288"/>
        <end position="298"/>
    </location>
</feature>
<dbReference type="OrthoDB" id="3200163at2759"/>
<feature type="domain" description="Carboxylesterase type B" evidence="5">
    <location>
        <begin position="23"/>
        <end position="199"/>
    </location>
</feature>
<feature type="compositionally biased region" description="Polar residues" evidence="3">
    <location>
        <begin position="494"/>
        <end position="515"/>
    </location>
</feature>
<keyword evidence="7" id="KW-1185">Reference proteome</keyword>
<name>A0A226DL82_FOLCA</name>
<dbReference type="InterPro" id="IPR051093">
    <property type="entry name" value="Neuroligin/BSAL"/>
</dbReference>
<dbReference type="Proteomes" id="UP000198287">
    <property type="component" value="Unassembled WGS sequence"/>
</dbReference>
<evidence type="ECO:0000256" key="4">
    <source>
        <dbReference type="SAM" id="Phobius"/>
    </source>
</evidence>
<accession>A0A226DL82</accession>
<dbReference type="EMBL" id="LNIX01000016">
    <property type="protein sequence ID" value="OXA45880.1"/>
    <property type="molecule type" value="Genomic_DNA"/>
</dbReference>
<feature type="region of interest" description="Disordered" evidence="3">
    <location>
        <begin position="268"/>
        <end position="318"/>
    </location>
</feature>
<dbReference type="SUPFAM" id="SSF53474">
    <property type="entry name" value="alpha/beta-Hydrolases"/>
    <property type="match status" value="1"/>
</dbReference>
<keyword evidence="4" id="KW-0472">Membrane</keyword>